<dbReference type="EMBL" id="JAESVP010000003">
    <property type="protein sequence ID" value="MBL4928003.1"/>
    <property type="molecule type" value="Genomic_DNA"/>
</dbReference>
<name>A0A8J7MQK6_9RHOB</name>
<proteinExistence type="predicted"/>
<comment type="caution">
    <text evidence="1">The sequence shown here is derived from an EMBL/GenBank/DDBJ whole genome shotgun (WGS) entry which is preliminary data.</text>
</comment>
<keyword evidence="2" id="KW-1185">Reference proteome</keyword>
<dbReference type="Gene3D" id="3.30.2000.30">
    <property type="match status" value="1"/>
</dbReference>
<gene>
    <name evidence="1" type="ORF">JI744_07785</name>
</gene>
<dbReference type="InterPro" id="IPR021508">
    <property type="entry name" value="Gp17-like"/>
</dbReference>
<evidence type="ECO:0000313" key="2">
    <source>
        <dbReference type="Proteomes" id="UP000619033"/>
    </source>
</evidence>
<accession>A0A8J7MQK6</accession>
<protein>
    <submittedName>
        <fullName evidence="1">DUF3168 domain-containing protein</fullName>
    </submittedName>
</protein>
<reference evidence="1" key="1">
    <citation type="submission" date="2021-01" db="EMBL/GenBank/DDBJ databases">
        <title>Genome seq and assembly of Tabrizicola sp. KVB23.</title>
        <authorList>
            <person name="Chhetri G."/>
        </authorList>
    </citation>
    <scope>NUCLEOTIDE SEQUENCE</scope>
    <source>
        <strain evidence="1">KVB23</strain>
    </source>
</reference>
<evidence type="ECO:0000313" key="1">
    <source>
        <dbReference type="EMBL" id="MBL4928003.1"/>
    </source>
</evidence>
<sequence>MIEPTLALQTAVRAVLITSPTIVQHIAPERIRAGAIRPEHMPSIVMTPGRVEVRGRASGGQIVAEVALMLHLWAVEDGSEVAQEIAGGVLAALMDAPPADGFAIDEWARPDLAWLSDPDPARSHTHAAIALRAVLRWRAE</sequence>
<organism evidence="1 2">
    <name type="scientific">Fuscibacter oryzae</name>
    <dbReference type="NCBI Taxonomy" id="2803939"/>
    <lineage>
        <taxon>Bacteria</taxon>
        <taxon>Pseudomonadati</taxon>
        <taxon>Pseudomonadota</taxon>
        <taxon>Alphaproteobacteria</taxon>
        <taxon>Rhodobacterales</taxon>
        <taxon>Paracoccaceae</taxon>
        <taxon>Fuscibacter</taxon>
    </lineage>
</organism>
<dbReference type="Pfam" id="PF11367">
    <property type="entry name" value="Tail_completion_gp17"/>
    <property type="match status" value="1"/>
</dbReference>
<dbReference type="InterPro" id="IPR053745">
    <property type="entry name" value="Viral_Tail_Comp_sf"/>
</dbReference>
<dbReference type="AlphaFoldDB" id="A0A8J7MQK6"/>
<dbReference type="RefSeq" id="WP_202659150.1">
    <property type="nucleotide sequence ID" value="NZ_JAESVP010000003.1"/>
</dbReference>
<dbReference type="Proteomes" id="UP000619033">
    <property type="component" value="Unassembled WGS sequence"/>
</dbReference>